<gene>
    <name evidence="1" type="ORF">CSW38_08735</name>
</gene>
<sequence length="112" mass="12551">MFTTYAREQLLRRLMEMVVEAGWGTSGAANASALTNPVYTTLISKRLEGGRAIFEYALAWEGLGVRTLREIALFGRDANGNRVMLYRRTRDPVDLEVGLTLIDRLEVSLESV</sequence>
<organism evidence="1 2">
    <name type="scientific">Thermus scotoductus</name>
    <dbReference type="NCBI Taxonomy" id="37636"/>
    <lineage>
        <taxon>Bacteria</taxon>
        <taxon>Thermotogati</taxon>
        <taxon>Deinococcota</taxon>
        <taxon>Deinococci</taxon>
        <taxon>Thermales</taxon>
        <taxon>Thermaceae</taxon>
        <taxon>Thermus</taxon>
    </lineage>
</organism>
<reference evidence="1 2" key="1">
    <citation type="journal article" date="2019" name="Extremophiles">
        <title>Biogeography of thermophiles and predominance of Thermus scotoductus in domestic water heaters.</title>
        <authorList>
            <person name="Wilpiszeski R.L."/>
            <person name="Zhang Z."/>
            <person name="House C.H."/>
        </authorList>
    </citation>
    <scope>NUCLEOTIDE SEQUENCE [LARGE SCALE GENOMIC DNA]</scope>
    <source>
        <strain evidence="1 2">25_S25</strain>
    </source>
</reference>
<proteinExistence type="predicted"/>
<accession>A0A430RW68</accession>
<name>A0A430RW68_THESC</name>
<protein>
    <submittedName>
        <fullName evidence="1">Uncharacterized protein</fullName>
    </submittedName>
</protein>
<dbReference type="AlphaFoldDB" id="A0A430RW68"/>
<comment type="caution">
    <text evidence="1">The sequence shown here is derived from an EMBL/GenBank/DDBJ whole genome shotgun (WGS) entry which is preliminary data.</text>
</comment>
<evidence type="ECO:0000313" key="2">
    <source>
        <dbReference type="Proteomes" id="UP000287306"/>
    </source>
</evidence>
<evidence type="ECO:0000313" key="1">
    <source>
        <dbReference type="EMBL" id="RTH24588.1"/>
    </source>
</evidence>
<dbReference type="EMBL" id="PELY01000288">
    <property type="protein sequence ID" value="RTH24588.1"/>
    <property type="molecule type" value="Genomic_DNA"/>
</dbReference>
<dbReference type="RefSeq" id="WP_084720325.1">
    <property type="nucleotide sequence ID" value="NZ_PELL01000369.1"/>
</dbReference>
<dbReference type="Proteomes" id="UP000287306">
    <property type="component" value="Unassembled WGS sequence"/>
</dbReference>